<dbReference type="SUPFAM" id="SSF46955">
    <property type="entry name" value="Putative DNA-binding domain"/>
    <property type="match status" value="1"/>
</dbReference>
<dbReference type="InterPro" id="IPR010093">
    <property type="entry name" value="SinI_DNA-bd"/>
</dbReference>
<reference evidence="2" key="1">
    <citation type="submission" date="2019-08" db="EMBL/GenBank/DDBJ databases">
        <authorList>
            <person name="Kucharzyk K."/>
            <person name="Murdoch R.W."/>
            <person name="Higgins S."/>
            <person name="Loffler F."/>
        </authorList>
    </citation>
    <scope>NUCLEOTIDE SEQUENCE</scope>
</reference>
<feature type="domain" description="Helix-turn-helix" evidence="1">
    <location>
        <begin position="11"/>
        <end position="58"/>
    </location>
</feature>
<sequence length="59" mass="6703">MGLDNLPDIITIKQLAEFLQISEPTIHRAIKAGDLKALKVGKSVRIEKESVMEWLEEKK</sequence>
<name>A0A644YC80_9ZZZZ</name>
<protein>
    <recommendedName>
        <fullName evidence="1">Helix-turn-helix domain-containing protein</fullName>
    </recommendedName>
</protein>
<gene>
    <name evidence="2" type="ORF">SDC9_72287</name>
</gene>
<dbReference type="Gene3D" id="1.10.10.10">
    <property type="entry name" value="Winged helix-like DNA-binding domain superfamily/Winged helix DNA-binding domain"/>
    <property type="match status" value="1"/>
</dbReference>
<dbReference type="InterPro" id="IPR036388">
    <property type="entry name" value="WH-like_DNA-bd_sf"/>
</dbReference>
<dbReference type="NCBIfam" id="TIGR01764">
    <property type="entry name" value="excise"/>
    <property type="match status" value="1"/>
</dbReference>
<accession>A0A644YC80</accession>
<dbReference type="EMBL" id="VSSQ01004579">
    <property type="protein sequence ID" value="MPM25787.1"/>
    <property type="molecule type" value="Genomic_DNA"/>
</dbReference>
<dbReference type="Pfam" id="PF12728">
    <property type="entry name" value="HTH_17"/>
    <property type="match status" value="1"/>
</dbReference>
<evidence type="ECO:0000259" key="1">
    <source>
        <dbReference type="Pfam" id="PF12728"/>
    </source>
</evidence>
<proteinExistence type="predicted"/>
<organism evidence="2">
    <name type="scientific">bioreactor metagenome</name>
    <dbReference type="NCBI Taxonomy" id="1076179"/>
    <lineage>
        <taxon>unclassified sequences</taxon>
        <taxon>metagenomes</taxon>
        <taxon>ecological metagenomes</taxon>
    </lineage>
</organism>
<comment type="caution">
    <text evidence="2">The sequence shown here is derived from an EMBL/GenBank/DDBJ whole genome shotgun (WGS) entry which is preliminary data.</text>
</comment>
<evidence type="ECO:0000313" key="2">
    <source>
        <dbReference type="EMBL" id="MPM25787.1"/>
    </source>
</evidence>
<dbReference type="GO" id="GO:0003677">
    <property type="term" value="F:DNA binding"/>
    <property type="evidence" value="ECO:0007669"/>
    <property type="project" value="InterPro"/>
</dbReference>
<dbReference type="InterPro" id="IPR009061">
    <property type="entry name" value="DNA-bd_dom_put_sf"/>
</dbReference>
<dbReference type="AlphaFoldDB" id="A0A644YC80"/>
<dbReference type="InterPro" id="IPR041657">
    <property type="entry name" value="HTH_17"/>
</dbReference>